<reference evidence="2 3" key="1">
    <citation type="submission" date="2018-09" db="EMBL/GenBank/DDBJ databases">
        <title>Phylogeny of the Shewanellaceae, and recommendation for two new genera, Pseudoshewanella and Parashewanella.</title>
        <authorList>
            <person name="Wang G."/>
        </authorList>
    </citation>
    <scope>NUCLEOTIDE SEQUENCE [LARGE SCALE GENOMIC DNA]</scope>
    <source>
        <strain evidence="2 3">C51</strain>
    </source>
</reference>
<keyword evidence="1" id="KW-0812">Transmembrane</keyword>
<dbReference type="RefSeq" id="WP_121840968.1">
    <property type="nucleotide sequence ID" value="NZ_ML014935.1"/>
</dbReference>
<organism evidence="2 3">
    <name type="scientific">Parashewanella curva</name>
    <dbReference type="NCBI Taxonomy" id="2338552"/>
    <lineage>
        <taxon>Bacteria</taxon>
        <taxon>Pseudomonadati</taxon>
        <taxon>Pseudomonadota</taxon>
        <taxon>Gammaproteobacteria</taxon>
        <taxon>Alteromonadales</taxon>
        <taxon>Shewanellaceae</taxon>
        <taxon>Parashewanella</taxon>
    </lineage>
</organism>
<evidence type="ECO:0008006" key="4">
    <source>
        <dbReference type="Google" id="ProtNLM"/>
    </source>
</evidence>
<protein>
    <recommendedName>
        <fullName evidence="4">DUF3784 domain-containing protein</fullName>
    </recommendedName>
</protein>
<dbReference type="AlphaFoldDB" id="A0A3L8PS97"/>
<gene>
    <name evidence="2" type="ORF">D5018_21290</name>
</gene>
<dbReference type="EMBL" id="QZEI01000186">
    <property type="protein sequence ID" value="RLV57679.1"/>
    <property type="molecule type" value="Genomic_DNA"/>
</dbReference>
<keyword evidence="3" id="KW-1185">Reference proteome</keyword>
<name>A0A3L8PS97_9GAMM</name>
<evidence type="ECO:0000313" key="2">
    <source>
        <dbReference type="EMBL" id="RLV57679.1"/>
    </source>
</evidence>
<dbReference type="Proteomes" id="UP000281474">
    <property type="component" value="Unassembled WGS sequence"/>
</dbReference>
<comment type="caution">
    <text evidence="2">The sequence shown here is derived from an EMBL/GenBank/DDBJ whole genome shotgun (WGS) entry which is preliminary data.</text>
</comment>
<feature type="transmembrane region" description="Helical" evidence="1">
    <location>
        <begin position="74"/>
        <end position="92"/>
    </location>
</feature>
<evidence type="ECO:0000256" key="1">
    <source>
        <dbReference type="SAM" id="Phobius"/>
    </source>
</evidence>
<keyword evidence="1" id="KW-0472">Membrane</keyword>
<sequence length="103" mass="11473">MTTYIISIALIITGLTLTFWGYYVSIGRRWELIPNFDKEDCNDPDAFLKHMKVGLLVSGLALSLSGLILNFSTALANTGIGLVGIFLVIWNLKRNKYINSTEC</sequence>
<evidence type="ECO:0000313" key="3">
    <source>
        <dbReference type="Proteomes" id="UP000281474"/>
    </source>
</evidence>
<accession>A0A3L8PS97</accession>
<proteinExistence type="predicted"/>
<keyword evidence="1" id="KW-1133">Transmembrane helix</keyword>
<feature type="transmembrane region" description="Helical" evidence="1">
    <location>
        <begin position="6"/>
        <end position="26"/>
    </location>
</feature>